<dbReference type="Gene3D" id="1.10.1380.10">
    <property type="entry name" value="Neutral endopeptidase , domain2"/>
    <property type="match status" value="1"/>
</dbReference>
<feature type="non-terminal residue" evidence="2">
    <location>
        <position position="1"/>
    </location>
</feature>
<reference evidence="2" key="1">
    <citation type="submission" date="2021-02" db="EMBL/GenBank/DDBJ databases">
        <authorList>
            <person name="Nowell W R."/>
        </authorList>
    </citation>
    <scope>NUCLEOTIDE SEQUENCE</scope>
</reference>
<dbReference type="GO" id="GO:0016485">
    <property type="term" value="P:protein processing"/>
    <property type="evidence" value="ECO:0007669"/>
    <property type="project" value="TreeGrafter"/>
</dbReference>
<dbReference type="AlphaFoldDB" id="A0A8S3HNM0"/>
<dbReference type="GO" id="GO:0005886">
    <property type="term" value="C:plasma membrane"/>
    <property type="evidence" value="ECO:0007669"/>
    <property type="project" value="TreeGrafter"/>
</dbReference>
<dbReference type="PANTHER" id="PTHR11733">
    <property type="entry name" value="ZINC METALLOPROTEASE FAMILY M13 NEPRILYSIN-RELATED"/>
    <property type="match status" value="1"/>
</dbReference>
<dbReference type="InterPro" id="IPR042089">
    <property type="entry name" value="Peptidase_M13_dom_2"/>
</dbReference>
<dbReference type="EMBL" id="CAJOBI010319296">
    <property type="protein sequence ID" value="CAF5182394.1"/>
    <property type="molecule type" value="Genomic_DNA"/>
</dbReference>
<dbReference type="PANTHER" id="PTHR11733:SF237">
    <property type="entry name" value="NEPRILYSIN-LIKE 4"/>
    <property type="match status" value="1"/>
</dbReference>
<dbReference type="InterPro" id="IPR008753">
    <property type="entry name" value="Peptidase_M13_N"/>
</dbReference>
<name>A0A8S3HNM0_9BILA</name>
<dbReference type="GO" id="GO:0004222">
    <property type="term" value="F:metalloendopeptidase activity"/>
    <property type="evidence" value="ECO:0007669"/>
    <property type="project" value="InterPro"/>
</dbReference>
<dbReference type="InterPro" id="IPR000718">
    <property type="entry name" value="Peptidase_M13"/>
</dbReference>
<dbReference type="SUPFAM" id="SSF55486">
    <property type="entry name" value="Metalloproteases ('zincins'), catalytic domain"/>
    <property type="match status" value="1"/>
</dbReference>
<feature type="domain" description="Peptidase M13 N-terminal" evidence="1">
    <location>
        <begin position="8"/>
        <end position="224"/>
    </location>
</feature>
<dbReference type="PROSITE" id="PS51885">
    <property type="entry name" value="NEPRILYSIN"/>
    <property type="match status" value="1"/>
</dbReference>
<dbReference type="InterPro" id="IPR024079">
    <property type="entry name" value="MetalloPept_cat_dom_sf"/>
</dbReference>
<sequence length="231" mass="27049">MHDLAASLTNDTTAIDNDVQDMYEFEKKISLFHWTAAEQRARQSEIVRTTIGNLSRLFNTSFDFTNYLRQTYRLANVTLLDNDNVSVSEVEFLRNASLIIDQHSPRVVQNYLIWRFMMNRAANMPKRYRTIREQFDRVLRGTNAERPRSISCGSYVNINMGFAVAKLYIKKYFDENAKNQSLEMIHNIRSSFIEMLEKSTWMDDISKRKAIEKALAIDEKIGYPDYLNSNN</sequence>
<accession>A0A8S3HNM0</accession>
<comment type="caution">
    <text evidence="2">The sequence shown here is derived from an EMBL/GenBank/DDBJ whole genome shotgun (WGS) entry which is preliminary data.</text>
</comment>
<protein>
    <recommendedName>
        <fullName evidence="1">Peptidase M13 N-terminal domain-containing protein</fullName>
    </recommendedName>
</protein>
<organism evidence="2 3">
    <name type="scientific">Rotaria magnacalcarata</name>
    <dbReference type="NCBI Taxonomy" id="392030"/>
    <lineage>
        <taxon>Eukaryota</taxon>
        <taxon>Metazoa</taxon>
        <taxon>Spiralia</taxon>
        <taxon>Gnathifera</taxon>
        <taxon>Rotifera</taxon>
        <taxon>Eurotatoria</taxon>
        <taxon>Bdelloidea</taxon>
        <taxon>Philodinida</taxon>
        <taxon>Philodinidae</taxon>
        <taxon>Rotaria</taxon>
    </lineage>
</organism>
<evidence type="ECO:0000313" key="3">
    <source>
        <dbReference type="Proteomes" id="UP000676336"/>
    </source>
</evidence>
<proteinExistence type="predicted"/>
<dbReference type="Proteomes" id="UP000676336">
    <property type="component" value="Unassembled WGS sequence"/>
</dbReference>
<evidence type="ECO:0000313" key="2">
    <source>
        <dbReference type="EMBL" id="CAF5182394.1"/>
    </source>
</evidence>
<dbReference type="Pfam" id="PF05649">
    <property type="entry name" value="Peptidase_M13_N"/>
    <property type="match status" value="1"/>
</dbReference>
<dbReference type="Gene3D" id="3.40.390.10">
    <property type="entry name" value="Collagenase (Catalytic Domain)"/>
    <property type="match status" value="1"/>
</dbReference>
<evidence type="ECO:0000259" key="1">
    <source>
        <dbReference type="Pfam" id="PF05649"/>
    </source>
</evidence>
<gene>
    <name evidence="2" type="ORF">SMN809_LOCUS69354</name>
</gene>